<sequence>MGNCKSCESTSVATAKLVLHDGQLEEFSNPVKVSHVLQKHPACFICNSDDMEFNGFVSAINGDEELQPGQLYFVLPMSWLRHPLQAEDMASLAVKASSSLMKSGKKRYGCSCKEVDQVAFTARIEVRPSQIVAAGSGGGGRGLVERRRLRSGGGGGGRRRTFTTNLNVVLEEEALIE</sequence>
<accession>A0AAP0S3J8</accession>
<gene>
    <name evidence="2" type="ORF">L1049_014621</name>
</gene>
<dbReference type="AlphaFoldDB" id="A0AAP0S3J8"/>
<dbReference type="PANTHER" id="PTHR33052">
    <property type="entry name" value="DUF4228 DOMAIN PROTEIN-RELATED"/>
    <property type="match status" value="1"/>
</dbReference>
<evidence type="ECO:0000256" key="1">
    <source>
        <dbReference type="SAM" id="MobiDB-lite"/>
    </source>
</evidence>
<evidence type="ECO:0000313" key="2">
    <source>
        <dbReference type="EMBL" id="KAK9286235.1"/>
    </source>
</evidence>
<dbReference type="InterPro" id="IPR025322">
    <property type="entry name" value="PADRE_dom"/>
</dbReference>
<evidence type="ECO:0000313" key="3">
    <source>
        <dbReference type="Proteomes" id="UP001415857"/>
    </source>
</evidence>
<dbReference type="Proteomes" id="UP001415857">
    <property type="component" value="Unassembled WGS sequence"/>
</dbReference>
<keyword evidence="3" id="KW-1185">Reference proteome</keyword>
<feature type="region of interest" description="Disordered" evidence="1">
    <location>
        <begin position="137"/>
        <end position="158"/>
    </location>
</feature>
<comment type="caution">
    <text evidence="2">The sequence shown here is derived from an EMBL/GenBank/DDBJ whole genome shotgun (WGS) entry which is preliminary data.</text>
</comment>
<reference evidence="2 3" key="1">
    <citation type="journal article" date="2024" name="Plant J.">
        <title>Genome sequences and population genomics reveal climatic adaptation and genomic divergence between two closely related sweetgum species.</title>
        <authorList>
            <person name="Xu W.Q."/>
            <person name="Ren C.Q."/>
            <person name="Zhang X.Y."/>
            <person name="Comes H.P."/>
            <person name="Liu X.H."/>
            <person name="Li Y.G."/>
            <person name="Kettle C.J."/>
            <person name="Jalonen R."/>
            <person name="Gaisberger H."/>
            <person name="Ma Y.Z."/>
            <person name="Qiu Y.X."/>
        </authorList>
    </citation>
    <scope>NUCLEOTIDE SEQUENCE [LARGE SCALE GENOMIC DNA]</scope>
    <source>
        <strain evidence="2">Hangzhou</strain>
    </source>
</reference>
<dbReference type="EMBL" id="JBBPBK010000004">
    <property type="protein sequence ID" value="KAK9286235.1"/>
    <property type="molecule type" value="Genomic_DNA"/>
</dbReference>
<dbReference type="Pfam" id="PF14009">
    <property type="entry name" value="PADRE"/>
    <property type="match status" value="1"/>
</dbReference>
<proteinExistence type="predicted"/>
<protein>
    <submittedName>
        <fullName evidence="2">Uncharacterized protein</fullName>
    </submittedName>
</protein>
<name>A0AAP0S3J8_LIQFO</name>
<organism evidence="2 3">
    <name type="scientific">Liquidambar formosana</name>
    <name type="common">Formosan gum</name>
    <dbReference type="NCBI Taxonomy" id="63359"/>
    <lineage>
        <taxon>Eukaryota</taxon>
        <taxon>Viridiplantae</taxon>
        <taxon>Streptophyta</taxon>
        <taxon>Embryophyta</taxon>
        <taxon>Tracheophyta</taxon>
        <taxon>Spermatophyta</taxon>
        <taxon>Magnoliopsida</taxon>
        <taxon>eudicotyledons</taxon>
        <taxon>Gunneridae</taxon>
        <taxon>Pentapetalae</taxon>
        <taxon>Saxifragales</taxon>
        <taxon>Altingiaceae</taxon>
        <taxon>Liquidambar</taxon>
    </lineage>
</organism>